<dbReference type="InterPro" id="IPR036443">
    <property type="entry name" value="Znf_RanBP2_sf"/>
</dbReference>
<protein>
    <recommendedName>
        <fullName evidence="10">Nuclear protein localization protein 4</fullName>
    </recommendedName>
</protein>
<dbReference type="PANTHER" id="PTHR12710">
    <property type="entry name" value="NUCLEAR PROTEIN LOCALIZATION 4"/>
    <property type="match status" value="1"/>
</dbReference>
<evidence type="ECO:0000313" key="9">
    <source>
        <dbReference type="Proteomes" id="UP000663838"/>
    </source>
</evidence>
<comment type="caution">
    <text evidence="8">The sequence shown here is derived from an EMBL/GenBank/DDBJ whole genome shotgun (WGS) entry which is preliminary data.</text>
</comment>
<dbReference type="EMBL" id="CAJOBS010002064">
    <property type="protein sequence ID" value="CAF4788070.1"/>
    <property type="molecule type" value="Genomic_DNA"/>
</dbReference>
<dbReference type="GO" id="GO:0006511">
    <property type="term" value="P:ubiquitin-dependent protein catabolic process"/>
    <property type="evidence" value="ECO:0007669"/>
    <property type="project" value="InterPro"/>
</dbReference>
<dbReference type="Pfam" id="PF05020">
    <property type="entry name" value="zf-NPL4"/>
    <property type="match status" value="2"/>
</dbReference>
<dbReference type="PROSITE" id="PS50199">
    <property type="entry name" value="ZF_RANBP2_2"/>
    <property type="match status" value="1"/>
</dbReference>
<evidence type="ECO:0000256" key="1">
    <source>
        <dbReference type="ARBA" id="ARBA00011025"/>
    </source>
</evidence>
<evidence type="ECO:0000313" key="8">
    <source>
        <dbReference type="EMBL" id="CAF4788070.1"/>
    </source>
</evidence>
<proteinExistence type="inferred from homology"/>
<dbReference type="PROSITE" id="PS01358">
    <property type="entry name" value="ZF_RANBP2_1"/>
    <property type="match status" value="1"/>
</dbReference>
<dbReference type="GO" id="GO:0031625">
    <property type="term" value="F:ubiquitin protein ligase binding"/>
    <property type="evidence" value="ECO:0007669"/>
    <property type="project" value="TreeGrafter"/>
</dbReference>
<name>A0A821NHM0_9BILA</name>
<dbReference type="GO" id="GO:0008270">
    <property type="term" value="F:zinc ion binding"/>
    <property type="evidence" value="ECO:0007669"/>
    <property type="project" value="UniProtKB-KW"/>
</dbReference>
<dbReference type="PROSITE" id="PS50249">
    <property type="entry name" value="MPN"/>
    <property type="match status" value="1"/>
</dbReference>
<accession>A0A821NHM0</accession>
<dbReference type="PIRSF" id="PIRSF010052">
    <property type="entry name" value="Polyub_prc_Npl4"/>
    <property type="match status" value="1"/>
</dbReference>
<dbReference type="PANTHER" id="PTHR12710:SF0">
    <property type="entry name" value="NUCLEAR PROTEIN LOCALIZATION PROTEIN 4 HOMOLOG"/>
    <property type="match status" value="1"/>
</dbReference>
<dbReference type="InterPro" id="IPR007716">
    <property type="entry name" value="NPL4_Zn-bd_put"/>
</dbReference>
<dbReference type="Gene3D" id="2.30.30.380">
    <property type="entry name" value="Zn-finger domain of Sec23/24"/>
    <property type="match status" value="1"/>
</dbReference>
<gene>
    <name evidence="8" type="ORF">TOA249_LOCUS22565</name>
</gene>
<organism evidence="8 9">
    <name type="scientific">Rotaria socialis</name>
    <dbReference type="NCBI Taxonomy" id="392032"/>
    <lineage>
        <taxon>Eukaryota</taxon>
        <taxon>Metazoa</taxon>
        <taxon>Spiralia</taxon>
        <taxon>Gnathifera</taxon>
        <taxon>Rotifera</taxon>
        <taxon>Eurotatoria</taxon>
        <taxon>Bdelloidea</taxon>
        <taxon>Philodinida</taxon>
        <taxon>Philodinidae</taxon>
        <taxon>Rotaria</taxon>
    </lineage>
</organism>
<evidence type="ECO:0000256" key="3">
    <source>
        <dbReference type="ARBA" id="ARBA00022771"/>
    </source>
</evidence>
<dbReference type="InterPro" id="IPR037518">
    <property type="entry name" value="MPN"/>
</dbReference>
<evidence type="ECO:0000256" key="2">
    <source>
        <dbReference type="ARBA" id="ARBA00022723"/>
    </source>
</evidence>
<sequence>MTFGAKYFKTFHEAWKSKRLPKKHDNAFSKPSNVSFVIKSDHPIDISSSSLSFISKLIDIEEDDVDLQLDKVDGKIPRQQDSRLCHHNRHGKCLHCIPIEPYDEEYLKNHSPPIKHMSFQAYIRKLQNEASVEKNTFSSLENISCSIKEQCSTGHPPWPKDIILAYIRENSHQAYLYRCLFNMSTESDDTYESGREFLNKNKIQTLTFDNHNHETHRHVDNITFENGNMVNRFLEYWRSSGHQRIGFLYGRYEIYDGVPLGVRAVVAAIYEPPQETSKDSAQLIFPDPQEATIDKLAYRLGIRRIGWIFTDPISNDKRSGTGPAIHHRGSANTLFVTAQECIMVGWFQNKNLNKCKYSSDGYFGSKFVTVVVIGDATGQIQFEGYQVSNQCMALVRSEILLPTFDAPELGYIKETSPEQYVPDVYFKEKDSYNNEIMKIGRPLPLEYLILDVPTGFPTANNQMKSTFNDTCSIMKTPFCIENRTRTDELQDMDTLALYLQQFAEIDVKRANSLTYKTTDILAALHLLRYLVANGIFQFSMDQIDPLFDALRNNDLNGVTAWIESEVWQTLLQLLQIELPDLSSSMKQLTPTVTNEYSSNWTCSECTFLNDNSNQTCDMCSLGRNAAS</sequence>
<dbReference type="InterPro" id="IPR001876">
    <property type="entry name" value="Znf_RanBP2"/>
</dbReference>
<dbReference type="CDD" id="cd08061">
    <property type="entry name" value="MPN_NPL4"/>
    <property type="match status" value="1"/>
</dbReference>
<keyword evidence="2" id="KW-0479">Metal-binding</keyword>
<dbReference type="GO" id="GO:0005634">
    <property type="term" value="C:nucleus"/>
    <property type="evidence" value="ECO:0007669"/>
    <property type="project" value="TreeGrafter"/>
</dbReference>
<feature type="domain" description="MPN" evidence="7">
    <location>
        <begin position="222"/>
        <end position="363"/>
    </location>
</feature>
<feature type="domain" description="RanBP2-type" evidence="6">
    <location>
        <begin position="596"/>
        <end position="625"/>
    </location>
</feature>
<reference evidence="8" key="1">
    <citation type="submission" date="2021-02" db="EMBL/GenBank/DDBJ databases">
        <authorList>
            <person name="Nowell W R."/>
        </authorList>
    </citation>
    <scope>NUCLEOTIDE SEQUENCE</scope>
</reference>
<dbReference type="Proteomes" id="UP000663838">
    <property type="component" value="Unassembled WGS sequence"/>
</dbReference>
<dbReference type="Pfam" id="PF05021">
    <property type="entry name" value="NPL4"/>
    <property type="match status" value="1"/>
</dbReference>
<keyword evidence="3 5" id="KW-0863">Zinc-finger</keyword>
<evidence type="ECO:0000256" key="4">
    <source>
        <dbReference type="ARBA" id="ARBA00022833"/>
    </source>
</evidence>
<evidence type="ECO:0000259" key="6">
    <source>
        <dbReference type="PROSITE" id="PS50199"/>
    </source>
</evidence>
<evidence type="ECO:0008006" key="10">
    <source>
        <dbReference type="Google" id="ProtNLM"/>
    </source>
</evidence>
<keyword evidence="4" id="KW-0862">Zinc</keyword>
<dbReference type="SUPFAM" id="SSF90209">
    <property type="entry name" value="Ran binding protein zinc finger-like"/>
    <property type="match status" value="1"/>
</dbReference>
<dbReference type="InterPro" id="IPR016563">
    <property type="entry name" value="Npl4"/>
</dbReference>
<evidence type="ECO:0000259" key="7">
    <source>
        <dbReference type="PROSITE" id="PS50249"/>
    </source>
</evidence>
<dbReference type="GO" id="GO:0043130">
    <property type="term" value="F:ubiquitin binding"/>
    <property type="evidence" value="ECO:0007669"/>
    <property type="project" value="TreeGrafter"/>
</dbReference>
<evidence type="ECO:0000256" key="5">
    <source>
        <dbReference type="PROSITE-ProRule" id="PRU00322"/>
    </source>
</evidence>
<comment type="similarity">
    <text evidence="1">Belongs to the NPL4 family.</text>
</comment>
<dbReference type="InterPro" id="IPR007717">
    <property type="entry name" value="NPL4_C"/>
</dbReference>
<dbReference type="AlphaFoldDB" id="A0A821NHM0"/>